<comment type="caution">
    <text evidence="2">The sequence shown here is derived from an EMBL/GenBank/DDBJ whole genome shotgun (WGS) entry which is preliminary data.</text>
</comment>
<proteinExistence type="predicted"/>
<sequence length="112" mass="11969">MTSSATHQIESAQLRRSPRYGVFLALGVVVGILAALILTFAFGDGEGTSAATGVRYTTTQVFGFLCLFCIPIGMALSAGVALIFDRVLSRRARDVRVSHDRIHVEPEGTDAV</sequence>
<organism evidence="2 3">
    <name type="scientific">Microbacterium memoriense</name>
    <dbReference type="NCBI Taxonomy" id="2978350"/>
    <lineage>
        <taxon>Bacteria</taxon>
        <taxon>Bacillati</taxon>
        <taxon>Actinomycetota</taxon>
        <taxon>Actinomycetes</taxon>
        <taxon>Micrococcales</taxon>
        <taxon>Microbacteriaceae</taxon>
        <taxon>Microbacterium</taxon>
    </lineage>
</organism>
<evidence type="ECO:0000313" key="2">
    <source>
        <dbReference type="EMBL" id="MCT9002283.1"/>
    </source>
</evidence>
<name>A0ABT2PCH3_9MICO</name>
<keyword evidence="1" id="KW-1133">Transmembrane helix</keyword>
<keyword evidence="1" id="KW-0472">Membrane</keyword>
<feature type="transmembrane region" description="Helical" evidence="1">
    <location>
        <begin position="62"/>
        <end position="84"/>
    </location>
</feature>
<dbReference type="EMBL" id="JAODOR010000009">
    <property type="protein sequence ID" value="MCT9002283.1"/>
    <property type="molecule type" value="Genomic_DNA"/>
</dbReference>
<dbReference type="Proteomes" id="UP001300496">
    <property type="component" value="Unassembled WGS sequence"/>
</dbReference>
<keyword evidence="1" id="KW-0812">Transmembrane</keyword>
<protein>
    <submittedName>
        <fullName evidence="2">Potassium transporter Trk</fullName>
    </submittedName>
</protein>
<reference evidence="2 3" key="1">
    <citation type="journal article" date="2024" name="Int. J. Syst. Evol. Microbiol.">
        <title>Microbacterium memoriense sp. nov., a member of the Actinomycetota from marine beach sediment of the north coast of Portugal.</title>
        <authorList>
            <person name="Santos J.D.N.D."/>
            <person name="Klimek D."/>
            <person name="Calusinska M."/>
            <person name="Lobo-da-Cunha A."/>
            <person name="Catita J."/>
            <person name="Goncalves H."/>
            <person name="Gonzalez I."/>
            <person name="Lage O.M."/>
        </authorList>
    </citation>
    <scope>NUCLEOTIDE SEQUENCE [LARGE SCALE GENOMIC DNA]</scope>
    <source>
        <strain evidence="2 3">PMIC_1C1B</strain>
    </source>
</reference>
<dbReference type="RefSeq" id="WP_261606819.1">
    <property type="nucleotide sequence ID" value="NZ_JAODOR010000009.1"/>
</dbReference>
<gene>
    <name evidence="2" type="ORF">N4R40_07890</name>
</gene>
<accession>A0ABT2PCH3</accession>
<keyword evidence="3" id="KW-1185">Reference proteome</keyword>
<evidence type="ECO:0000313" key="3">
    <source>
        <dbReference type="Proteomes" id="UP001300496"/>
    </source>
</evidence>
<evidence type="ECO:0000256" key="1">
    <source>
        <dbReference type="SAM" id="Phobius"/>
    </source>
</evidence>
<feature type="transmembrane region" description="Helical" evidence="1">
    <location>
        <begin position="20"/>
        <end position="42"/>
    </location>
</feature>